<protein>
    <recommendedName>
        <fullName evidence="2">DUF3741 domain-containing protein</fullName>
    </recommendedName>
</protein>
<reference evidence="3" key="2">
    <citation type="journal article" date="2015" name="Data Brief">
        <title>Shoot transcriptome of the giant reed, Arundo donax.</title>
        <authorList>
            <person name="Barrero R.A."/>
            <person name="Guerrero F.D."/>
            <person name="Moolhuijzen P."/>
            <person name="Goolsby J.A."/>
            <person name="Tidwell J."/>
            <person name="Bellgard S.E."/>
            <person name="Bellgard M.I."/>
        </authorList>
    </citation>
    <scope>NUCLEOTIDE SEQUENCE</scope>
    <source>
        <tissue evidence="3">Shoot tissue taken approximately 20 cm above the soil surface</tissue>
    </source>
</reference>
<feature type="compositionally biased region" description="Basic and acidic residues" evidence="1">
    <location>
        <begin position="271"/>
        <end position="292"/>
    </location>
</feature>
<dbReference type="AlphaFoldDB" id="A0A0A9CUD4"/>
<reference evidence="3" key="1">
    <citation type="submission" date="2014-09" db="EMBL/GenBank/DDBJ databases">
        <authorList>
            <person name="Magalhaes I.L.F."/>
            <person name="Oliveira U."/>
            <person name="Santos F.R."/>
            <person name="Vidigal T.H.D.A."/>
            <person name="Brescovit A.D."/>
            <person name="Santos A.J."/>
        </authorList>
    </citation>
    <scope>NUCLEOTIDE SEQUENCE</scope>
    <source>
        <tissue evidence="3">Shoot tissue taken approximately 20 cm above the soil surface</tissue>
    </source>
</reference>
<dbReference type="EMBL" id="GBRH01218709">
    <property type="protein sequence ID" value="JAD79186.1"/>
    <property type="molecule type" value="Transcribed_RNA"/>
</dbReference>
<feature type="region of interest" description="Disordered" evidence="1">
    <location>
        <begin position="271"/>
        <end position="313"/>
    </location>
</feature>
<organism evidence="3">
    <name type="scientific">Arundo donax</name>
    <name type="common">Giant reed</name>
    <name type="synonym">Donax arundinaceus</name>
    <dbReference type="NCBI Taxonomy" id="35708"/>
    <lineage>
        <taxon>Eukaryota</taxon>
        <taxon>Viridiplantae</taxon>
        <taxon>Streptophyta</taxon>
        <taxon>Embryophyta</taxon>
        <taxon>Tracheophyta</taxon>
        <taxon>Spermatophyta</taxon>
        <taxon>Magnoliopsida</taxon>
        <taxon>Liliopsida</taxon>
        <taxon>Poales</taxon>
        <taxon>Poaceae</taxon>
        <taxon>PACMAD clade</taxon>
        <taxon>Arundinoideae</taxon>
        <taxon>Arundineae</taxon>
        <taxon>Arundo</taxon>
    </lineage>
</organism>
<feature type="region of interest" description="Disordered" evidence="1">
    <location>
        <begin position="132"/>
        <end position="218"/>
    </location>
</feature>
<dbReference type="InterPro" id="IPR022212">
    <property type="entry name" value="DUF3741"/>
</dbReference>
<name>A0A0A9CUD4_ARUDO</name>
<evidence type="ECO:0000313" key="3">
    <source>
        <dbReference type="EMBL" id="JAD79186.1"/>
    </source>
</evidence>
<dbReference type="PANTHER" id="PTHR47857">
    <property type="entry name" value="EXPRESSED PROTEIN-RELATED"/>
    <property type="match status" value="1"/>
</dbReference>
<sequence>MKESEENELELALADFLGQIHRYHDEWPHKNCKNKSELCAELKFLIQKKLNELNNPPCNLAYEQISQSEDKETADGKYLCSSREAQPKKFRDALEMLSSDTELFLKILQKPNSHILENIQRHQNRQIGTKLEPANAPENTDSVDDTKSPNQHELAAKTHGKESRTIFFWKKERSNRRHTAEGTNSSQPANKIVILKPNPRKRIDPTAGTSSTQAPELSATENSIFSIKEVRRRFRIVTSEARKEKPLVYEDNLQKHPHWLKSSAFTITKDTRQLDEQTSEEKASSTAKKDLRPSTSSRQKQRNDGPGKINGNIITSSKGEFVFYDEAKKHLTDILKDKSQTPKHPTLQISRSLVRMLSLPQCSTPSPRSSPRTKDCIDHSPEEANICAMYKAKREEFVKEESQSGEISVSVACGTSQALHDQAVQERQCVKEECQGTTQDGGELGTVHTEGIDKTDCLEKK</sequence>
<evidence type="ECO:0000256" key="1">
    <source>
        <dbReference type="SAM" id="MobiDB-lite"/>
    </source>
</evidence>
<feature type="compositionally biased region" description="Polar residues" evidence="1">
    <location>
        <begin position="207"/>
        <end position="218"/>
    </location>
</feature>
<evidence type="ECO:0000259" key="2">
    <source>
        <dbReference type="Pfam" id="PF12552"/>
    </source>
</evidence>
<dbReference type="PANTHER" id="PTHR47857:SF2">
    <property type="entry name" value="EXPRESSED PROTEIN"/>
    <property type="match status" value="1"/>
</dbReference>
<feature type="domain" description="DUF3741" evidence="2">
    <location>
        <begin position="74"/>
        <end position="113"/>
    </location>
</feature>
<accession>A0A0A9CUD4</accession>
<dbReference type="Pfam" id="PF12552">
    <property type="entry name" value="DUF3741"/>
    <property type="match status" value="1"/>
</dbReference>
<feature type="compositionally biased region" description="Basic and acidic residues" evidence="1">
    <location>
        <begin position="154"/>
        <end position="172"/>
    </location>
</feature>
<proteinExistence type="predicted"/>